<evidence type="ECO:0000313" key="2">
    <source>
        <dbReference type="EMBL" id="OQS05629.1"/>
    </source>
</evidence>
<dbReference type="PANTHER" id="PTHR11188">
    <property type="entry name" value="ARRESTIN DOMAIN CONTAINING PROTEIN"/>
    <property type="match status" value="1"/>
</dbReference>
<dbReference type="Pfam" id="PF00339">
    <property type="entry name" value="Arrestin_N"/>
    <property type="match status" value="2"/>
</dbReference>
<dbReference type="InterPro" id="IPR023393">
    <property type="entry name" value="START-like_dom_sf"/>
</dbReference>
<dbReference type="Proteomes" id="UP000243217">
    <property type="component" value="Unassembled WGS sequence"/>
</dbReference>
<evidence type="ECO:0000313" key="3">
    <source>
        <dbReference type="Proteomes" id="UP000243217"/>
    </source>
</evidence>
<dbReference type="InterPro" id="IPR014752">
    <property type="entry name" value="Arrestin-like_C"/>
</dbReference>
<reference evidence="2 3" key="1">
    <citation type="journal article" date="2014" name="Genome Biol. Evol.">
        <title>The secreted proteins of Achlya hypogyna and Thraustotheca clavata identify the ancestral oomycete secretome and reveal gene acquisitions by horizontal gene transfer.</title>
        <authorList>
            <person name="Misner I."/>
            <person name="Blouin N."/>
            <person name="Leonard G."/>
            <person name="Richards T.A."/>
            <person name="Lane C.E."/>
        </authorList>
    </citation>
    <scope>NUCLEOTIDE SEQUENCE [LARGE SCALE GENOMIC DNA]</scope>
    <source>
        <strain evidence="2 3">ATCC 34112</strain>
    </source>
</reference>
<feature type="domain" description="Arrestin C-terminal-like" evidence="1">
    <location>
        <begin position="1229"/>
        <end position="1356"/>
    </location>
</feature>
<gene>
    <name evidence="2" type="ORF">THRCLA_02274</name>
</gene>
<dbReference type="InterPro" id="IPR050357">
    <property type="entry name" value="Arrestin_domain-protein"/>
</dbReference>
<dbReference type="PANTHER" id="PTHR11188:SF17">
    <property type="entry name" value="FI21816P1"/>
    <property type="match status" value="1"/>
</dbReference>
<dbReference type="Gene3D" id="2.60.40.640">
    <property type="match status" value="4"/>
</dbReference>
<dbReference type="EMBL" id="JNBS01000437">
    <property type="protein sequence ID" value="OQS05629.1"/>
    <property type="molecule type" value="Genomic_DNA"/>
</dbReference>
<comment type="caution">
    <text evidence="2">The sequence shown here is derived from an EMBL/GenBank/DDBJ whole genome shotgun (WGS) entry which is preliminary data.</text>
</comment>
<dbReference type="GO" id="GO:0015031">
    <property type="term" value="P:protein transport"/>
    <property type="evidence" value="ECO:0007669"/>
    <property type="project" value="TreeGrafter"/>
</dbReference>
<dbReference type="InterPro" id="IPR011021">
    <property type="entry name" value="Arrestin-like_N"/>
</dbReference>
<protein>
    <recommendedName>
        <fullName evidence="1">Arrestin C-terminal-like domain-containing protein</fullName>
    </recommendedName>
</protein>
<sequence length="1365" mass="153349">MGDIYMCVQCGANFKEEDNVQGACSYHPVMDYVYGSWDCVLKCCSLKLSSYDPFPSNGCAKASHRAVHHQYFPYLNRIGHFRGILQDNDTWGNVQQEDLTKGKDGSHIACDIAGYIGLLRDGETVAVWVKQGGITVDVQTYSTSTLLAPTPPLAVEITQETTMLNDLWNKTIISLNRTWYFKAEWTTWDASSTARAVRLIAKSPTGQNPNIIELQFDADTLSPGVITVISDDQKDLSDVKPEEYVGYSFEPNNAYQHIPDELFEKNREELPAATSSGELPLRWKCTKPIASNSSHFFHRADIFEAEFMLINLIGNNNVLSSSLSEERKMILQMVYENKITADEAERLLLATAKTLTTQPSDPIITLVEATCSMSFDNGLTWLSADEVTWDGQKDLLLRLQSSDVVRCKVSALFPAPTKSGQWRNSSFITRFMSKPILVRWTLESAFGDKSTLLTKYQNPPLEPLPSFDPATDFFFVSIDLVDDFSRQYIRIQRPSKDELDNIPRPLWKIYCALDSTTVYTVTPRMVRGWCLDHQQEPHKPWISLSDISDQGKVEWQGFFDNQSRLVALKVKLMHGTEFAEDAWVVQWDKLSDFIPTPFRAKGYFSIQAEITIAAPASRVMDIILDLDNYAAWSSYATKATLQRSTSEPIQAGDTIVFRIHLNKGDDGQDNLDIVRLVDNSPDQKRFVVASSPLPQWLLWAEKVQQIDAYDMFQLNLCHFAIVMGFLGQLFGLSKKGKIVVLIDKPHYISGEIITGSLQVQVLEPIECNEVCVIVSGKEKVSWTENRTENIDGESRQVSHTVINGREFFKQKIVLFNVQHHIPVGNYVYPFQYQLPQGLPGCFDNTYDSGVHAKIEYSVKGTLCIDGMFTRDLKSRQKLTVYSQLAGNVSPSYAEKTQTVRLFCCFSQGQCHLRVAMDKNMYGPGEVPMINCDIVNQSKKDIRTMRCELIRVVEVYVHGRHRTLTKVICGANFPGVPAGTDLTQPQPFQLNGKDLYPSTRGEFIMCRYHIEVTCDIPWCPDVCLELPIALGAPILVPVAPKTTSVVMGFLGQMFGLSGKGTMLVTVDKPYYISGELITGTLQVNVLEPIECNEILVIVSGKEKVSWTENHTVSRNGESHQETRVYANSKEFFKQKLILSNVEQHISPGNFIYPFQYQLPIGLPGCYDNENYDGVKAKIEFSIKGTLGINGMFTRDLKHRQRLTVYAQLAGVVSPSVAEKIQTVRLFCCISQGQCKLHVEMDKNMYGPGEIPIINCNIENNSKKDIQRMRSELVRTVTVHAMGHSRVMRRVICQASFPGVPAGQAVAQPQHFQLSGNGLYPSTQSSLIQCTYCIEVVCDIAWCPDVTLYLPIALGAPVLVPVVQQPY</sequence>
<dbReference type="InterPro" id="IPR011022">
    <property type="entry name" value="Arrestin_C-like"/>
</dbReference>
<dbReference type="GO" id="GO:0005737">
    <property type="term" value="C:cytoplasm"/>
    <property type="evidence" value="ECO:0007669"/>
    <property type="project" value="TreeGrafter"/>
</dbReference>
<evidence type="ECO:0000259" key="1">
    <source>
        <dbReference type="SMART" id="SM01017"/>
    </source>
</evidence>
<dbReference type="STRING" id="74557.A0A1W0A5Z8"/>
<name>A0A1W0A5Z8_9STRA</name>
<keyword evidence="3" id="KW-1185">Reference proteome</keyword>
<dbReference type="SUPFAM" id="SSF55961">
    <property type="entry name" value="Bet v1-like"/>
    <property type="match status" value="1"/>
</dbReference>
<feature type="domain" description="Arrestin C-terminal-like" evidence="1">
    <location>
        <begin position="906"/>
        <end position="1034"/>
    </location>
</feature>
<proteinExistence type="predicted"/>
<dbReference type="SUPFAM" id="SSF81296">
    <property type="entry name" value="E set domains"/>
    <property type="match status" value="4"/>
</dbReference>
<dbReference type="Pfam" id="PF02752">
    <property type="entry name" value="Arrestin_C"/>
    <property type="match status" value="2"/>
</dbReference>
<accession>A0A1W0A5Z8</accession>
<dbReference type="SMART" id="SM01017">
    <property type="entry name" value="Arrestin_C"/>
    <property type="match status" value="2"/>
</dbReference>
<organism evidence="2 3">
    <name type="scientific">Thraustotheca clavata</name>
    <dbReference type="NCBI Taxonomy" id="74557"/>
    <lineage>
        <taxon>Eukaryota</taxon>
        <taxon>Sar</taxon>
        <taxon>Stramenopiles</taxon>
        <taxon>Oomycota</taxon>
        <taxon>Saprolegniomycetes</taxon>
        <taxon>Saprolegniales</taxon>
        <taxon>Achlyaceae</taxon>
        <taxon>Thraustotheca</taxon>
    </lineage>
</organism>
<dbReference type="InterPro" id="IPR014756">
    <property type="entry name" value="Ig_E-set"/>
</dbReference>
<dbReference type="Gene3D" id="3.30.530.20">
    <property type="match status" value="1"/>
</dbReference>
<dbReference type="OrthoDB" id="61437at2759"/>